<evidence type="ECO:0000313" key="2">
    <source>
        <dbReference type="EMBL" id="QKJ89290.1"/>
    </source>
</evidence>
<dbReference type="AlphaFoldDB" id="A0A6M8UN95"/>
<dbReference type="Proteomes" id="UP000505325">
    <property type="component" value="Plasmid pPD-1"/>
</dbReference>
<dbReference type="EMBL" id="CP054213">
    <property type="protein sequence ID" value="QKJ89290.1"/>
    <property type="molecule type" value="Genomic_DNA"/>
</dbReference>
<feature type="transmembrane region" description="Helical" evidence="1">
    <location>
        <begin position="12"/>
        <end position="38"/>
    </location>
</feature>
<dbReference type="RefSeq" id="WP_173636348.1">
    <property type="nucleotide sequence ID" value="NZ_CP054213.1"/>
</dbReference>
<gene>
    <name evidence="2" type="ORF">PMPD1_4392</name>
</gene>
<organism evidence="2 3">
    <name type="scientific">Paramixta manurensis</name>
    <dbReference type="NCBI Taxonomy" id="2740817"/>
    <lineage>
        <taxon>Bacteria</taxon>
        <taxon>Pseudomonadati</taxon>
        <taxon>Pseudomonadota</taxon>
        <taxon>Gammaproteobacteria</taxon>
        <taxon>Enterobacterales</taxon>
        <taxon>Erwiniaceae</taxon>
        <taxon>Paramixta</taxon>
    </lineage>
</organism>
<name>A0A6M8UN95_9GAMM</name>
<keyword evidence="1" id="KW-0472">Membrane</keyword>
<keyword evidence="1" id="KW-1133">Transmembrane helix</keyword>
<keyword evidence="3" id="KW-1185">Reference proteome</keyword>
<geneLocation type="plasmid" evidence="3">
    <name>ppd-1</name>
</geneLocation>
<reference evidence="2 3" key="1">
    <citation type="submission" date="2020-06" db="EMBL/GenBank/DDBJ databases">
        <title>Genome sequence of Paramixta manurensis strain PD-1.</title>
        <authorList>
            <person name="Lee C.W."/>
            <person name="Kim J."/>
        </authorList>
    </citation>
    <scope>NUCLEOTIDE SEQUENCE [LARGE SCALE GENOMIC DNA]</scope>
    <source>
        <strain evidence="2 3">PD-1</strain>
        <plasmid evidence="3">ppd-1</plasmid>
    </source>
</reference>
<proteinExistence type="predicted"/>
<protein>
    <submittedName>
        <fullName evidence="2">Uncharacterized protein</fullName>
    </submittedName>
</protein>
<evidence type="ECO:0000313" key="3">
    <source>
        <dbReference type="Proteomes" id="UP000505325"/>
    </source>
</evidence>
<dbReference type="KEGG" id="pmak:PMPD1_4392"/>
<accession>A0A6M8UN95</accession>
<sequence length="189" mass="20944">MNMTEKVSGKVNEILTLISCLFLSTGVVLGGIALGNAVYQWTEGPYNLALPSFLHLPARLMVALSVSCLSVWGVSEVIMRIRGRRLSHRDETPPCAFVATVTREPPGAGLSEPWPESDDRYLVLKISDIRNGMTREEQRALRALSEKVTGFRQEQGKPGLVCVVIEYDWPEYPVVTRMLTQRIKAGASL</sequence>
<keyword evidence="2" id="KW-0614">Plasmid</keyword>
<evidence type="ECO:0000256" key="1">
    <source>
        <dbReference type="SAM" id="Phobius"/>
    </source>
</evidence>
<keyword evidence="1" id="KW-0812">Transmembrane</keyword>
<feature type="transmembrane region" description="Helical" evidence="1">
    <location>
        <begin position="58"/>
        <end position="79"/>
    </location>
</feature>